<dbReference type="PANTHER" id="PTHR45650:SF43">
    <property type="entry name" value="GDSL ESTERASE_LIPASE 7-LIKE"/>
    <property type="match status" value="1"/>
</dbReference>
<reference evidence="9" key="1">
    <citation type="submission" date="2020-03" db="EMBL/GenBank/DDBJ databases">
        <title>A high-quality chromosome-level genome assembly of a woody plant with both climbing and erect habits, Rhamnella rubrinervis.</title>
        <authorList>
            <person name="Lu Z."/>
            <person name="Yang Y."/>
            <person name="Zhu X."/>
            <person name="Sun Y."/>
        </authorList>
    </citation>
    <scope>NUCLEOTIDE SEQUENCE</scope>
    <source>
        <strain evidence="9">BYM</strain>
        <tissue evidence="9">Leaf</tissue>
    </source>
</reference>
<evidence type="ECO:0000256" key="5">
    <source>
        <dbReference type="ARBA" id="ARBA00022801"/>
    </source>
</evidence>
<proteinExistence type="inferred from homology"/>
<evidence type="ECO:0000256" key="7">
    <source>
        <dbReference type="ARBA" id="ARBA00023098"/>
    </source>
</evidence>
<dbReference type="Gene3D" id="3.40.50.1110">
    <property type="entry name" value="SGNH hydrolase"/>
    <property type="match status" value="1"/>
</dbReference>
<evidence type="ECO:0000256" key="1">
    <source>
        <dbReference type="ARBA" id="ARBA00004613"/>
    </source>
</evidence>
<dbReference type="InterPro" id="IPR001087">
    <property type="entry name" value="GDSL"/>
</dbReference>
<evidence type="ECO:0000256" key="8">
    <source>
        <dbReference type="SAM" id="SignalP"/>
    </source>
</evidence>
<evidence type="ECO:0000256" key="2">
    <source>
        <dbReference type="ARBA" id="ARBA00008668"/>
    </source>
</evidence>
<dbReference type="EMBL" id="VOIH02000008">
    <property type="protein sequence ID" value="KAF3439106.1"/>
    <property type="molecule type" value="Genomic_DNA"/>
</dbReference>
<dbReference type="InterPro" id="IPR051238">
    <property type="entry name" value="GDSL_esterase/lipase"/>
</dbReference>
<feature type="signal peptide" evidence="8">
    <location>
        <begin position="1"/>
        <end position="24"/>
    </location>
</feature>
<dbReference type="AlphaFoldDB" id="A0A8K0GVD1"/>
<dbReference type="GO" id="GO:0005576">
    <property type="term" value="C:extracellular region"/>
    <property type="evidence" value="ECO:0007669"/>
    <property type="project" value="UniProtKB-SubCell"/>
</dbReference>
<dbReference type="SUPFAM" id="SSF52266">
    <property type="entry name" value="SGNH hydrolase"/>
    <property type="match status" value="1"/>
</dbReference>
<evidence type="ECO:0000256" key="4">
    <source>
        <dbReference type="ARBA" id="ARBA00022729"/>
    </source>
</evidence>
<keyword evidence="7" id="KW-0443">Lipid metabolism</keyword>
<organism evidence="9 10">
    <name type="scientific">Rhamnella rubrinervis</name>
    <dbReference type="NCBI Taxonomy" id="2594499"/>
    <lineage>
        <taxon>Eukaryota</taxon>
        <taxon>Viridiplantae</taxon>
        <taxon>Streptophyta</taxon>
        <taxon>Embryophyta</taxon>
        <taxon>Tracheophyta</taxon>
        <taxon>Spermatophyta</taxon>
        <taxon>Magnoliopsida</taxon>
        <taxon>eudicotyledons</taxon>
        <taxon>Gunneridae</taxon>
        <taxon>Pentapetalae</taxon>
        <taxon>rosids</taxon>
        <taxon>fabids</taxon>
        <taxon>Rosales</taxon>
        <taxon>Rhamnaceae</taxon>
        <taxon>rhamnoid group</taxon>
        <taxon>Rhamneae</taxon>
        <taxon>Rhamnella</taxon>
    </lineage>
</organism>
<keyword evidence="5" id="KW-0378">Hydrolase</keyword>
<evidence type="ECO:0000256" key="6">
    <source>
        <dbReference type="ARBA" id="ARBA00022963"/>
    </source>
</evidence>
<sequence>MSLPLMILCFLFLEQLFLAGLSQASPPSLSRLAPALYIFGDSRADTGVCEDPTTLSNVTYDPYGFDFCIGPTGRFTNGFTISDFLEIMLGLPITIHYSPKMESDETLTIGYSYASAYSGILPETGSAFGETSSLEKQLTMFNSTLRNNLLKAFNGTAELSAHLSQSFFVVFIGTNDYAYNYLQSSNYNTSKICNQDNFSSHLVIELEKQLKTLYELGARKMVVFEIGPLGCYPAILKSHKPETKCVDEINQMVSTFNLKLAHMVKTLRSMQRDATIIVAKTYSLIFDMVERPSSYGFSRIRVACCLVGHDGTGRCIQDENPCPNRNTSLFWDDYHLTEAANSVIAAKCFHGSGVCTPNIYTTLSSGQPGRRNPCFIYLLLFAVMIAGVSYF</sequence>
<dbReference type="InterPro" id="IPR035669">
    <property type="entry name" value="SGNH_plant_lipase-like"/>
</dbReference>
<comment type="similarity">
    <text evidence="2">Belongs to the 'GDSL' lipolytic enzyme family.</text>
</comment>
<dbReference type="Pfam" id="PF00657">
    <property type="entry name" value="Lipase_GDSL"/>
    <property type="match status" value="1"/>
</dbReference>
<dbReference type="GO" id="GO:0016788">
    <property type="term" value="F:hydrolase activity, acting on ester bonds"/>
    <property type="evidence" value="ECO:0007669"/>
    <property type="project" value="InterPro"/>
</dbReference>
<comment type="caution">
    <text evidence="9">The sequence shown here is derived from an EMBL/GenBank/DDBJ whole genome shotgun (WGS) entry which is preliminary data.</text>
</comment>
<comment type="subcellular location">
    <subcellularLocation>
        <location evidence="1">Secreted</location>
    </subcellularLocation>
</comment>
<evidence type="ECO:0000313" key="9">
    <source>
        <dbReference type="EMBL" id="KAF3439106.1"/>
    </source>
</evidence>
<feature type="chain" id="PRO_5035429823" evidence="8">
    <location>
        <begin position="25"/>
        <end position="391"/>
    </location>
</feature>
<keyword evidence="4 8" id="KW-0732">Signal</keyword>
<keyword evidence="6" id="KW-0442">Lipid degradation</keyword>
<evidence type="ECO:0000256" key="3">
    <source>
        <dbReference type="ARBA" id="ARBA00022525"/>
    </source>
</evidence>
<dbReference type="GO" id="GO:0016042">
    <property type="term" value="P:lipid catabolic process"/>
    <property type="evidence" value="ECO:0007669"/>
    <property type="project" value="UniProtKB-KW"/>
</dbReference>
<dbReference type="CDD" id="cd01837">
    <property type="entry name" value="SGNH_plant_lipase_like"/>
    <property type="match status" value="1"/>
</dbReference>
<evidence type="ECO:0000313" key="10">
    <source>
        <dbReference type="Proteomes" id="UP000796880"/>
    </source>
</evidence>
<dbReference type="PANTHER" id="PTHR45650">
    <property type="entry name" value="GDSL-LIKE LIPASE/ACYLHYDROLASE-RELATED"/>
    <property type="match status" value="1"/>
</dbReference>
<protein>
    <submittedName>
        <fullName evidence="9">Uncharacterized protein</fullName>
    </submittedName>
</protein>
<dbReference type="Proteomes" id="UP000796880">
    <property type="component" value="Unassembled WGS sequence"/>
</dbReference>
<gene>
    <name evidence="9" type="ORF">FNV43_RR17381</name>
</gene>
<name>A0A8K0GVD1_9ROSA</name>
<keyword evidence="3" id="KW-0964">Secreted</keyword>
<dbReference type="OrthoDB" id="1187803at2759"/>
<dbReference type="InterPro" id="IPR036514">
    <property type="entry name" value="SGNH_hydro_sf"/>
</dbReference>
<accession>A0A8K0GVD1</accession>
<keyword evidence="10" id="KW-1185">Reference proteome</keyword>